<dbReference type="GO" id="GO:0016020">
    <property type="term" value="C:membrane"/>
    <property type="evidence" value="ECO:0007669"/>
    <property type="project" value="UniProtKB-SubCell"/>
</dbReference>
<evidence type="ECO:0000313" key="14">
    <source>
        <dbReference type="Proteomes" id="UP000030700"/>
    </source>
</evidence>
<accession>A0A0S6VTF4</accession>
<dbReference type="SMART" id="SM00448">
    <property type="entry name" value="REC"/>
    <property type="match status" value="1"/>
</dbReference>
<feature type="domain" description="PAC" evidence="12">
    <location>
        <begin position="534"/>
        <end position="587"/>
    </location>
</feature>
<organism evidence="13">
    <name type="scientific">Candidatus Moduliflexus flocculans</name>
    <dbReference type="NCBI Taxonomy" id="1499966"/>
    <lineage>
        <taxon>Bacteria</taxon>
        <taxon>Candidatus Moduliflexota</taxon>
        <taxon>Candidatus Moduliflexia</taxon>
        <taxon>Candidatus Moduliflexales</taxon>
        <taxon>Candidatus Moduliflexaceae</taxon>
    </lineage>
</organism>
<dbReference type="PANTHER" id="PTHR42878:SF15">
    <property type="entry name" value="BACTERIOPHYTOCHROME"/>
    <property type="match status" value="1"/>
</dbReference>
<dbReference type="EMBL" id="DF820456">
    <property type="protein sequence ID" value="GAK50827.1"/>
    <property type="molecule type" value="Genomic_DNA"/>
</dbReference>
<dbReference type="InterPro" id="IPR035965">
    <property type="entry name" value="PAS-like_dom_sf"/>
</dbReference>
<evidence type="ECO:0000256" key="5">
    <source>
        <dbReference type="ARBA" id="ARBA00022777"/>
    </source>
</evidence>
<dbReference type="PRINTS" id="PR00344">
    <property type="entry name" value="BCTRLSENSOR"/>
</dbReference>
<evidence type="ECO:0000313" key="13">
    <source>
        <dbReference type="EMBL" id="GAK50827.1"/>
    </source>
</evidence>
<dbReference type="SMART" id="SM00065">
    <property type="entry name" value="GAF"/>
    <property type="match status" value="1"/>
</dbReference>
<dbReference type="Pfam" id="PF00512">
    <property type="entry name" value="HisKA"/>
    <property type="match status" value="1"/>
</dbReference>
<dbReference type="PROSITE" id="PS50109">
    <property type="entry name" value="HIS_KIN"/>
    <property type="match status" value="1"/>
</dbReference>
<comment type="catalytic activity">
    <reaction evidence="1">
        <text>ATP + protein L-histidine = ADP + protein N-phospho-L-histidine.</text>
        <dbReference type="EC" id="2.7.13.3"/>
    </reaction>
</comment>
<dbReference type="SUPFAM" id="SSF55785">
    <property type="entry name" value="PYP-like sensor domain (PAS domain)"/>
    <property type="match status" value="3"/>
</dbReference>
<dbReference type="InterPro" id="IPR029016">
    <property type="entry name" value="GAF-like_dom_sf"/>
</dbReference>
<evidence type="ECO:0000259" key="9">
    <source>
        <dbReference type="PROSITE" id="PS50109"/>
    </source>
</evidence>
<dbReference type="InterPro" id="IPR013655">
    <property type="entry name" value="PAS_fold_3"/>
</dbReference>
<dbReference type="Proteomes" id="UP000030700">
    <property type="component" value="Unassembled WGS sequence"/>
</dbReference>
<dbReference type="EC" id="2.7.13.3" evidence="2"/>
<evidence type="ECO:0000256" key="8">
    <source>
        <dbReference type="SAM" id="Coils"/>
    </source>
</evidence>
<evidence type="ECO:0000259" key="10">
    <source>
        <dbReference type="PROSITE" id="PS50110"/>
    </source>
</evidence>
<evidence type="ECO:0000259" key="12">
    <source>
        <dbReference type="PROSITE" id="PS50113"/>
    </source>
</evidence>
<gene>
    <name evidence="13" type="ORF">U14_02068</name>
</gene>
<dbReference type="PROSITE" id="PS50112">
    <property type="entry name" value="PAS"/>
    <property type="match status" value="2"/>
</dbReference>
<dbReference type="InterPro" id="IPR003018">
    <property type="entry name" value="GAF"/>
</dbReference>
<evidence type="ECO:0000256" key="2">
    <source>
        <dbReference type="ARBA" id="ARBA00012438"/>
    </source>
</evidence>
<feature type="coiled-coil region" evidence="8">
    <location>
        <begin position="445"/>
        <end position="472"/>
    </location>
</feature>
<evidence type="ECO:0000256" key="3">
    <source>
        <dbReference type="ARBA" id="ARBA00022553"/>
    </source>
</evidence>
<dbReference type="GO" id="GO:0000155">
    <property type="term" value="F:phosphorelay sensor kinase activity"/>
    <property type="evidence" value="ECO:0007669"/>
    <property type="project" value="InterPro"/>
</dbReference>
<dbReference type="SMART" id="SM00387">
    <property type="entry name" value="HATPase_c"/>
    <property type="match status" value="1"/>
</dbReference>
<feature type="domain" description="Response regulatory" evidence="10">
    <location>
        <begin position="6"/>
        <end position="123"/>
    </location>
</feature>
<dbReference type="InterPro" id="IPR005467">
    <property type="entry name" value="His_kinase_dom"/>
</dbReference>
<dbReference type="SUPFAM" id="SSF52172">
    <property type="entry name" value="CheY-like"/>
    <property type="match status" value="1"/>
</dbReference>
<dbReference type="GO" id="GO:0000156">
    <property type="term" value="F:phosphorelay response regulator activity"/>
    <property type="evidence" value="ECO:0007669"/>
    <property type="project" value="TreeGrafter"/>
</dbReference>
<dbReference type="InterPro" id="IPR011006">
    <property type="entry name" value="CheY-like_superfamily"/>
</dbReference>
<dbReference type="PROSITE" id="PS50113">
    <property type="entry name" value="PAC"/>
    <property type="match status" value="1"/>
</dbReference>
<dbReference type="GO" id="GO:0030295">
    <property type="term" value="F:protein kinase activator activity"/>
    <property type="evidence" value="ECO:0007669"/>
    <property type="project" value="TreeGrafter"/>
</dbReference>
<dbReference type="SMART" id="SM00388">
    <property type="entry name" value="HisKA"/>
    <property type="match status" value="1"/>
</dbReference>
<sequence>MNHQPAILIIEDDSALRRGMARILTDAGFQIFEAATGEEGLASVERNMPALILLDVCLPDIEGLALCHRLKTNPAFSEIYILLISGVKTGAASQAEGLENGADGYIVRPIEHRELVARVRAMLRLKHAEDELRRMNGELEQRVAARTDELRRLNAQLAAQFEQYQQSESKYRAMFEYMSSGVAVYDAIDHGNDFIFHDFNAAAERISNISRDRVIGQRLLSIFPNMEQFGLLAALQRVYRTGESEHLPAMYYQDEIRKGWRENFIYKLPSGEVVAIYDDVTERKQAEMEIQTRMHQQAAVANLGQRALTGLSLHELFDEAVALVARVLDVEYSAALELLPDRTTLQLRAGVGWRDGLVGHAIVSAGCETLAGYTLLSQEPVIVEDLRVERRFHDQQLWHDHRVVSGMSVIIGELTHPFGVLGAHTTQQRIFAIHDTYFLQSVANILAAAIDRERHEETLRRQKQEYQTLVEHTPDVIARFDRQYRHLYVNPAVMNEFGKPPEYVIGKTHRELGYSSERADWSEQIIRQVFESSHDIVFELEAPSPTGIKQYLSRGVPEFDAQGMVESALFIHRNITELKQAEALLRQKTEELDHFFNLALDLLCIADTDGYFRKLNVAWETTLGYSREELFAKKFLDFVHPDDLGTTIEAISNLSSQQKVLNFTNRYRCKDGSYRWIEWRSAPAGKMIYAAAHDVTARKLTEHEIQQLNQTLEARVQQRTAELEAMNRDLQNFVSAASHDLKTPLYGISRIATWLVQDYAAAFDEHGRELAEDLIQRVTRLDTLLNGVVEYASLAQPATQIVPIDLNHVLPRVLRELAQPADIQIEFPENLPTIPGEARRVRKIFYHLLRNAIQFNPQPGSHIRIAIQEDSAQWTFCITDNGPGIDPKYHAKIFKLFQMLDPRDDAAHSTGIGLALVKKIVESAGGRVWVKSEVGKGSSFSFTWPKIGYS</sequence>
<evidence type="ECO:0000256" key="7">
    <source>
        <dbReference type="PROSITE-ProRule" id="PRU00169"/>
    </source>
</evidence>
<dbReference type="InterPro" id="IPR000014">
    <property type="entry name" value="PAS"/>
</dbReference>
<feature type="coiled-coil region" evidence="8">
    <location>
        <begin position="571"/>
        <end position="598"/>
    </location>
</feature>
<feature type="domain" description="Histidine kinase" evidence="9">
    <location>
        <begin position="736"/>
        <end position="948"/>
    </location>
</feature>
<feature type="modified residue" description="4-aspartylphosphate" evidence="7">
    <location>
        <position position="55"/>
    </location>
</feature>
<dbReference type="Gene3D" id="3.30.565.10">
    <property type="entry name" value="Histidine kinase-like ATPase, C-terminal domain"/>
    <property type="match status" value="1"/>
</dbReference>
<dbReference type="SUPFAM" id="SSF55781">
    <property type="entry name" value="GAF domain-like"/>
    <property type="match status" value="1"/>
</dbReference>
<dbReference type="InterPro" id="IPR013656">
    <property type="entry name" value="PAS_4"/>
</dbReference>
<dbReference type="AlphaFoldDB" id="A0A0S6VTF4"/>
<feature type="domain" description="PAS" evidence="11">
    <location>
        <begin position="588"/>
        <end position="658"/>
    </location>
</feature>
<evidence type="ECO:0000256" key="1">
    <source>
        <dbReference type="ARBA" id="ARBA00000085"/>
    </source>
</evidence>
<dbReference type="SMART" id="SM00091">
    <property type="entry name" value="PAS"/>
    <property type="match status" value="3"/>
</dbReference>
<dbReference type="InterPro" id="IPR003661">
    <property type="entry name" value="HisK_dim/P_dom"/>
</dbReference>
<dbReference type="InterPro" id="IPR004358">
    <property type="entry name" value="Sig_transdc_His_kin-like_C"/>
</dbReference>
<feature type="coiled-coil region" evidence="8">
    <location>
        <begin position="118"/>
        <end position="170"/>
    </location>
</feature>
<dbReference type="Pfam" id="PF00072">
    <property type="entry name" value="Response_reg"/>
    <property type="match status" value="1"/>
</dbReference>
<protein>
    <recommendedName>
        <fullName evidence="2">histidine kinase</fullName>
        <ecNumber evidence="2">2.7.13.3</ecNumber>
    </recommendedName>
</protein>
<evidence type="ECO:0000256" key="6">
    <source>
        <dbReference type="ARBA" id="ARBA00023136"/>
    </source>
</evidence>
<dbReference type="SUPFAM" id="SSF47384">
    <property type="entry name" value="Homodimeric domain of signal transducing histidine kinase"/>
    <property type="match status" value="1"/>
</dbReference>
<dbReference type="NCBIfam" id="TIGR00229">
    <property type="entry name" value="sensory_box"/>
    <property type="match status" value="3"/>
</dbReference>
<dbReference type="Pfam" id="PF08448">
    <property type="entry name" value="PAS_4"/>
    <property type="match status" value="1"/>
</dbReference>
<keyword evidence="14" id="KW-1185">Reference proteome</keyword>
<keyword evidence="3 7" id="KW-0597">Phosphoprotein</keyword>
<name>A0A0S6VTF4_9BACT</name>
<evidence type="ECO:0000256" key="4">
    <source>
        <dbReference type="ARBA" id="ARBA00022679"/>
    </source>
</evidence>
<keyword evidence="6" id="KW-0472">Membrane</keyword>
<dbReference type="Pfam" id="PF01590">
    <property type="entry name" value="GAF"/>
    <property type="match status" value="1"/>
</dbReference>
<dbReference type="Pfam" id="PF02518">
    <property type="entry name" value="HATPase_c"/>
    <property type="match status" value="1"/>
</dbReference>
<dbReference type="InterPro" id="IPR036890">
    <property type="entry name" value="HATPase_C_sf"/>
</dbReference>
<dbReference type="InterPro" id="IPR050351">
    <property type="entry name" value="BphY/WalK/GraS-like"/>
</dbReference>
<dbReference type="Gene3D" id="3.30.450.20">
    <property type="entry name" value="PAS domain"/>
    <property type="match status" value="3"/>
</dbReference>
<dbReference type="Gene3D" id="3.40.50.2300">
    <property type="match status" value="1"/>
</dbReference>
<dbReference type="GO" id="GO:0007234">
    <property type="term" value="P:osmosensory signaling via phosphorelay pathway"/>
    <property type="evidence" value="ECO:0007669"/>
    <property type="project" value="TreeGrafter"/>
</dbReference>
<dbReference type="CDD" id="cd00082">
    <property type="entry name" value="HisKA"/>
    <property type="match status" value="1"/>
</dbReference>
<evidence type="ECO:0000259" key="11">
    <source>
        <dbReference type="PROSITE" id="PS50112"/>
    </source>
</evidence>
<dbReference type="InterPro" id="IPR000700">
    <property type="entry name" value="PAS-assoc_C"/>
</dbReference>
<dbReference type="InterPro" id="IPR003594">
    <property type="entry name" value="HATPase_dom"/>
</dbReference>
<keyword evidence="4" id="KW-0808">Transferase</keyword>
<dbReference type="Gene3D" id="1.10.287.130">
    <property type="match status" value="1"/>
</dbReference>
<dbReference type="InterPro" id="IPR036097">
    <property type="entry name" value="HisK_dim/P_sf"/>
</dbReference>
<dbReference type="PROSITE" id="PS50110">
    <property type="entry name" value="RESPONSE_REGULATORY"/>
    <property type="match status" value="1"/>
</dbReference>
<proteinExistence type="predicted"/>
<dbReference type="HOGENOM" id="CLU_298926_0_0_0"/>
<dbReference type="Gene3D" id="3.30.450.40">
    <property type="match status" value="1"/>
</dbReference>
<dbReference type="SUPFAM" id="SSF55874">
    <property type="entry name" value="ATPase domain of HSP90 chaperone/DNA topoisomerase II/histidine kinase"/>
    <property type="match status" value="1"/>
</dbReference>
<dbReference type="Pfam" id="PF13188">
    <property type="entry name" value="PAS_8"/>
    <property type="match status" value="1"/>
</dbReference>
<dbReference type="STRING" id="1499966.U14_02068"/>
<dbReference type="Pfam" id="PF08447">
    <property type="entry name" value="PAS_3"/>
    <property type="match status" value="1"/>
</dbReference>
<feature type="domain" description="PAS" evidence="11">
    <location>
        <begin position="462"/>
        <end position="533"/>
    </location>
</feature>
<dbReference type="InterPro" id="IPR001789">
    <property type="entry name" value="Sig_transdc_resp-reg_receiver"/>
</dbReference>
<reference evidence="13" key="1">
    <citation type="journal article" date="2015" name="PeerJ">
        <title>First genomic representation of candidate bacterial phylum KSB3 points to enhanced environmental sensing as a trigger of wastewater bulking.</title>
        <authorList>
            <person name="Sekiguchi Y."/>
            <person name="Ohashi A."/>
            <person name="Parks D.H."/>
            <person name="Yamauchi T."/>
            <person name="Tyson G.W."/>
            <person name="Hugenholtz P."/>
        </authorList>
    </citation>
    <scope>NUCLEOTIDE SEQUENCE [LARGE SCALE GENOMIC DNA]</scope>
</reference>
<dbReference type="CDD" id="cd00130">
    <property type="entry name" value="PAS"/>
    <property type="match status" value="1"/>
</dbReference>
<dbReference type="PANTHER" id="PTHR42878">
    <property type="entry name" value="TWO-COMPONENT HISTIDINE KINASE"/>
    <property type="match status" value="1"/>
</dbReference>
<keyword evidence="8" id="KW-0175">Coiled coil</keyword>
<keyword evidence="5 13" id="KW-0418">Kinase</keyword>